<dbReference type="Proteomes" id="UP000324897">
    <property type="component" value="Unassembled WGS sequence"/>
</dbReference>
<keyword evidence="4" id="KW-1185">Reference proteome</keyword>
<dbReference type="Pfam" id="PF07223">
    <property type="entry name" value="DUF1421"/>
    <property type="match status" value="1"/>
</dbReference>
<feature type="compositionally biased region" description="Low complexity" evidence="1">
    <location>
        <begin position="406"/>
        <end position="424"/>
    </location>
</feature>
<dbReference type="EMBL" id="RWGY01000009">
    <property type="protein sequence ID" value="TVU35589.1"/>
    <property type="molecule type" value="Genomic_DNA"/>
</dbReference>
<sequence length="618" mass="68282">MAAPARPAAASVSGSFALPPDARCSFDQPRRREVGTGVMPGCLPGEQGLQDDRMVRTLVYGQPPESYSRDAVMAAVEECMRRQADALLHSLDGIGGRLSQLELYCYKLERSIGELRSDVMDYHSEATVNSRCVEKNLRQVQKAVQLLQDRQDLADAPKELAKLQIPHEISAQRSECTASSMHGARENDHGAQVARHEATLLPLHQVNGMQSPAVQVQSSNGYVLQHLVPISLSTQHDQQQVNQTPVYYMQSQDHAKSTESKRVESVVQVVQHDQQQLNQAPVYYMQSQDHAKSTESKRVESVVQVVQHDQQQLNQTPVYFVQSQDHAKCTESKPVESVVHVVQPLVHNPETRVAVELPLKSSQQTEVYPQSQNHRLQMPTQQVDPHTWHSQQSMVQQQQYIIQQVSRQMAQQQSSSPQSQSAPQGTPLYPAYSSQKPANPNTEPMSRNAALQPSYSSPQQKHHEVAHSFYGQANTVLLPVADHNIQQQQPQSLQPHSQGPYPPQQSKPNHCSVASYAVQGNGQAYSSTYKNTSNCPATVVAVVPQPPATPVAFHHLGPQVVHNHPFGNMVETASVVGYPRDRVETLPVVTAAQPTDSSVMVDKLNAGSNVTSPREWAG</sequence>
<feature type="compositionally biased region" description="Low complexity" evidence="1">
    <location>
        <begin position="486"/>
        <end position="498"/>
    </location>
</feature>
<dbReference type="OrthoDB" id="549883at2759"/>
<evidence type="ECO:0000313" key="4">
    <source>
        <dbReference type="Proteomes" id="UP000324897"/>
    </source>
</evidence>
<feature type="region of interest" description="Disordered" evidence="1">
    <location>
        <begin position="406"/>
        <end position="464"/>
    </location>
</feature>
<dbReference type="AlphaFoldDB" id="A0A5J9VHB8"/>
<proteinExistence type="predicted"/>
<dbReference type="InterPro" id="IPR010820">
    <property type="entry name" value="DUF1421"/>
</dbReference>
<reference evidence="3 4" key="1">
    <citation type="journal article" date="2019" name="Sci. Rep.">
        <title>A high-quality genome of Eragrostis curvula grass provides insights into Poaceae evolution and supports new strategies to enhance forage quality.</title>
        <authorList>
            <person name="Carballo J."/>
            <person name="Santos B.A.C.M."/>
            <person name="Zappacosta D."/>
            <person name="Garbus I."/>
            <person name="Selva J.P."/>
            <person name="Gallo C.A."/>
            <person name="Diaz A."/>
            <person name="Albertini E."/>
            <person name="Caccamo M."/>
            <person name="Echenique V."/>
        </authorList>
    </citation>
    <scope>NUCLEOTIDE SEQUENCE [LARGE SCALE GENOMIC DNA]</scope>
    <source>
        <strain evidence="4">cv. Victoria</strain>
        <tissue evidence="3">Leaf</tissue>
    </source>
</reference>
<protein>
    <recommendedName>
        <fullName evidence="2">DUF1421 domain-containing protein</fullName>
    </recommendedName>
</protein>
<organism evidence="3 4">
    <name type="scientific">Eragrostis curvula</name>
    <name type="common">weeping love grass</name>
    <dbReference type="NCBI Taxonomy" id="38414"/>
    <lineage>
        <taxon>Eukaryota</taxon>
        <taxon>Viridiplantae</taxon>
        <taxon>Streptophyta</taxon>
        <taxon>Embryophyta</taxon>
        <taxon>Tracheophyta</taxon>
        <taxon>Spermatophyta</taxon>
        <taxon>Magnoliopsida</taxon>
        <taxon>Liliopsida</taxon>
        <taxon>Poales</taxon>
        <taxon>Poaceae</taxon>
        <taxon>PACMAD clade</taxon>
        <taxon>Chloridoideae</taxon>
        <taxon>Eragrostideae</taxon>
        <taxon>Eragrostidinae</taxon>
        <taxon>Eragrostis</taxon>
    </lineage>
</organism>
<dbReference type="PANTHER" id="PTHR31805">
    <property type="entry name" value="RECEPTOR-LIKE KINASE, PUTATIVE (DUF1421)-RELATED"/>
    <property type="match status" value="1"/>
</dbReference>
<feature type="non-terminal residue" evidence="3">
    <location>
        <position position="1"/>
    </location>
</feature>
<feature type="domain" description="DUF1421" evidence="2">
    <location>
        <begin position="566"/>
        <end position="608"/>
    </location>
</feature>
<name>A0A5J9VHB8_9POAL</name>
<dbReference type="Gramene" id="TVU35589">
    <property type="protein sequence ID" value="TVU35589"/>
    <property type="gene ID" value="EJB05_17487"/>
</dbReference>
<evidence type="ECO:0000256" key="1">
    <source>
        <dbReference type="SAM" id="MobiDB-lite"/>
    </source>
</evidence>
<accession>A0A5J9VHB8</accession>
<evidence type="ECO:0000259" key="2">
    <source>
        <dbReference type="Pfam" id="PF07223"/>
    </source>
</evidence>
<feature type="region of interest" description="Disordered" evidence="1">
    <location>
        <begin position="486"/>
        <end position="510"/>
    </location>
</feature>
<comment type="caution">
    <text evidence="3">The sequence shown here is derived from an EMBL/GenBank/DDBJ whole genome shotgun (WGS) entry which is preliminary data.</text>
</comment>
<evidence type="ECO:0000313" key="3">
    <source>
        <dbReference type="EMBL" id="TVU35589.1"/>
    </source>
</evidence>
<feature type="compositionally biased region" description="Polar residues" evidence="1">
    <location>
        <begin position="432"/>
        <end position="459"/>
    </location>
</feature>
<dbReference type="PANTHER" id="PTHR31805:SF5">
    <property type="entry name" value="OS01G0672800 PROTEIN"/>
    <property type="match status" value="1"/>
</dbReference>
<gene>
    <name evidence="3" type="ORF">EJB05_17487</name>
</gene>